<evidence type="ECO:0000256" key="3">
    <source>
        <dbReference type="ARBA" id="ARBA00022857"/>
    </source>
</evidence>
<evidence type="ECO:0000256" key="2">
    <source>
        <dbReference type="ARBA" id="ARBA00022741"/>
    </source>
</evidence>
<dbReference type="InterPro" id="IPR047122">
    <property type="entry name" value="Trans-enoyl_RdTase-like"/>
</dbReference>
<keyword evidence="4" id="KW-0560">Oxidoreductase</keyword>
<keyword evidence="2" id="KW-0547">Nucleotide-binding</keyword>
<dbReference type="PANTHER" id="PTHR45348:SF1">
    <property type="entry name" value="TRANS-ENOYL REDUCTASE STHE"/>
    <property type="match status" value="1"/>
</dbReference>
<reference evidence="7" key="2">
    <citation type="journal article" date="2023" name="IMA Fungus">
        <title>Comparative genomic study of the Penicillium genus elucidates a diverse pangenome and 15 lateral gene transfer events.</title>
        <authorList>
            <person name="Petersen C."/>
            <person name="Sorensen T."/>
            <person name="Nielsen M.R."/>
            <person name="Sondergaard T.E."/>
            <person name="Sorensen J.L."/>
            <person name="Fitzpatrick D.A."/>
            <person name="Frisvad J.C."/>
            <person name="Nielsen K.L."/>
        </authorList>
    </citation>
    <scope>NUCLEOTIDE SEQUENCE</scope>
    <source>
        <strain evidence="7">IBT 21472</strain>
    </source>
</reference>
<dbReference type="CDD" id="cd08249">
    <property type="entry name" value="enoyl_reductase_like"/>
    <property type="match status" value="1"/>
</dbReference>
<feature type="region of interest" description="Disordered" evidence="5">
    <location>
        <begin position="147"/>
        <end position="167"/>
    </location>
</feature>
<dbReference type="GO" id="GO:0016651">
    <property type="term" value="F:oxidoreductase activity, acting on NAD(P)H"/>
    <property type="evidence" value="ECO:0007669"/>
    <property type="project" value="InterPro"/>
</dbReference>
<dbReference type="PANTHER" id="PTHR45348">
    <property type="entry name" value="HYPOTHETICAL OXIDOREDUCTASE (EUROFUNG)"/>
    <property type="match status" value="1"/>
</dbReference>
<feature type="domain" description="Enoyl reductase (ER)" evidence="6">
    <location>
        <begin position="18"/>
        <end position="381"/>
    </location>
</feature>
<protein>
    <recommendedName>
        <fullName evidence="6">Enoyl reductase (ER) domain-containing protein</fullName>
    </recommendedName>
</protein>
<sequence length="383" mass="40943">MGSIAQNSINCLVQSTSGQAEEAIRSRPEIKAPHDVLIRVSAVALNPTDFKSPASNPTPGAIMGCDFVGSVVLAGDAAGKNFQPATRVCGFVHGSNPGNPDKGSFAEYLVTDSRLLVRVPENWSDIEGAALGGVGWGTVALAMETSLQLPGRPSKPAPPRDDGSRSPVMVYGGATATGTMACQILSMQVYPRCKTSFHMHRSLVLTIHSSGYEPIATASSTSSTMVQGYGAAAVVPYSSPTCGETIRDQHTSGSLRNALDCISTPESVNCCFTALGRIGARYAGLDFIPDEWRTRKAVKVHMPLTYALHGHEILFEGPYHRDADPSMLELGSRWRDEVQALVDSGRLRPHPTRELQGKWRGIINGLKMMKAGEVRGQKLVVAL</sequence>
<dbReference type="EMBL" id="JAPZBO010000004">
    <property type="protein sequence ID" value="KAJ5318337.1"/>
    <property type="molecule type" value="Genomic_DNA"/>
</dbReference>
<dbReference type="AlphaFoldDB" id="A0A9W9PYL2"/>
<organism evidence="7 8">
    <name type="scientific">Penicillium atrosanguineum</name>
    <dbReference type="NCBI Taxonomy" id="1132637"/>
    <lineage>
        <taxon>Eukaryota</taxon>
        <taxon>Fungi</taxon>
        <taxon>Dikarya</taxon>
        <taxon>Ascomycota</taxon>
        <taxon>Pezizomycotina</taxon>
        <taxon>Eurotiomycetes</taxon>
        <taxon>Eurotiomycetidae</taxon>
        <taxon>Eurotiales</taxon>
        <taxon>Aspergillaceae</taxon>
        <taxon>Penicillium</taxon>
    </lineage>
</organism>
<dbReference type="Gene3D" id="3.90.180.10">
    <property type="entry name" value="Medium-chain alcohol dehydrogenases, catalytic domain"/>
    <property type="match status" value="1"/>
</dbReference>
<name>A0A9W9PYL2_9EURO</name>
<dbReference type="InterPro" id="IPR011032">
    <property type="entry name" value="GroES-like_sf"/>
</dbReference>
<evidence type="ECO:0000313" key="7">
    <source>
        <dbReference type="EMBL" id="KAJ5318337.1"/>
    </source>
</evidence>
<evidence type="ECO:0000256" key="4">
    <source>
        <dbReference type="ARBA" id="ARBA00023002"/>
    </source>
</evidence>
<keyword evidence="3" id="KW-0521">NADP</keyword>
<dbReference type="SUPFAM" id="SSF50129">
    <property type="entry name" value="GroES-like"/>
    <property type="match status" value="1"/>
</dbReference>
<dbReference type="GO" id="GO:0000166">
    <property type="term" value="F:nucleotide binding"/>
    <property type="evidence" value="ECO:0007669"/>
    <property type="project" value="UniProtKB-KW"/>
</dbReference>
<dbReference type="Pfam" id="PF08240">
    <property type="entry name" value="ADH_N"/>
    <property type="match status" value="1"/>
</dbReference>
<reference evidence="7" key="1">
    <citation type="submission" date="2022-12" db="EMBL/GenBank/DDBJ databases">
        <authorList>
            <person name="Petersen C."/>
        </authorList>
    </citation>
    <scope>NUCLEOTIDE SEQUENCE</scope>
    <source>
        <strain evidence="7">IBT 21472</strain>
    </source>
</reference>
<proteinExistence type="inferred from homology"/>
<comment type="caution">
    <text evidence="7">The sequence shown here is derived from an EMBL/GenBank/DDBJ whole genome shotgun (WGS) entry which is preliminary data.</text>
</comment>
<comment type="similarity">
    <text evidence="1">Belongs to the zinc-containing alcohol dehydrogenase family.</text>
</comment>
<evidence type="ECO:0000313" key="8">
    <source>
        <dbReference type="Proteomes" id="UP001147746"/>
    </source>
</evidence>
<keyword evidence="8" id="KW-1185">Reference proteome</keyword>
<dbReference type="InterPro" id="IPR020843">
    <property type="entry name" value="ER"/>
</dbReference>
<dbReference type="InterPro" id="IPR013154">
    <property type="entry name" value="ADH-like_N"/>
</dbReference>
<dbReference type="SMART" id="SM00829">
    <property type="entry name" value="PKS_ER"/>
    <property type="match status" value="1"/>
</dbReference>
<gene>
    <name evidence="7" type="ORF">N7476_004757</name>
</gene>
<accession>A0A9W9PYL2</accession>
<dbReference type="Gene3D" id="3.40.50.720">
    <property type="entry name" value="NAD(P)-binding Rossmann-like Domain"/>
    <property type="match status" value="1"/>
</dbReference>
<evidence type="ECO:0000256" key="1">
    <source>
        <dbReference type="ARBA" id="ARBA00008072"/>
    </source>
</evidence>
<dbReference type="Proteomes" id="UP001147746">
    <property type="component" value="Unassembled WGS sequence"/>
</dbReference>
<evidence type="ECO:0000259" key="6">
    <source>
        <dbReference type="SMART" id="SM00829"/>
    </source>
</evidence>
<evidence type="ECO:0000256" key="5">
    <source>
        <dbReference type="SAM" id="MobiDB-lite"/>
    </source>
</evidence>